<evidence type="ECO:0000256" key="2">
    <source>
        <dbReference type="SAM" id="Phobius"/>
    </source>
</evidence>
<dbReference type="SUPFAM" id="SSF52317">
    <property type="entry name" value="Class I glutamine amidotransferase-like"/>
    <property type="match status" value="1"/>
</dbReference>
<feature type="transmembrane region" description="Helical" evidence="2">
    <location>
        <begin position="410"/>
        <end position="428"/>
    </location>
</feature>
<keyword evidence="4" id="KW-1185">Reference proteome</keyword>
<evidence type="ECO:0000313" key="3">
    <source>
        <dbReference type="EMBL" id="GCE24728.1"/>
    </source>
</evidence>
<keyword evidence="2" id="KW-0812">Transmembrane</keyword>
<dbReference type="Proteomes" id="UP000287171">
    <property type="component" value="Unassembled WGS sequence"/>
</dbReference>
<keyword evidence="2" id="KW-1133">Transmembrane helix</keyword>
<comment type="caution">
    <text evidence="3">The sequence shown here is derived from an EMBL/GenBank/DDBJ whole genome shotgun (WGS) entry which is preliminary data.</text>
</comment>
<dbReference type="InterPro" id="IPR029062">
    <property type="entry name" value="Class_I_gatase-like"/>
</dbReference>
<accession>A0A402B072</accession>
<dbReference type="AlphaFoldDB" id="A0A402B072"/>
<keyword evidence="2" id="KW-0472">Membrane</keyword>
<evidence type="ECO:0000256" key="1">
    <source>
        <dbReference type="SAM" id="MobiDB-lite"/>
    </source>
</evidence>
<proteinExistence type="predicted"/>
<feature type="region of interest" description="Disordered" evidence="1">
    <location>
        <begin position="518"/>
        <end position="537"/>
    </location>
</feature>
<feature type="transmembrane region" description="Helical" evidence="2">
    <location>
        <begin position="440"/>
        <end position="461"/>
    </location>
</feature>
<name>A0A402B072_9CHLR</name>
<dbReference type="RefSeq" id="WP_126625403.1">
    <property type="nucleotide sequence ID" value="NZ_BIFT01000001.1"/>
</dbReference>
<protein>
    <submittedName>
        <fullName evidence="3">Uncharacterized protein</fullName>
    </submittedName>
</protein>
<sequence length="906" mass="97974">MRTSHNSWLPTSGRKKIIYSIGICTLALLILVIYHLALPPSTPQTAASGINPTITIEAGFENTYRSGYWTPVRVTIDNNGPAFDGKISVRTFSGSIRQQHIDTISPWSFEQPVTLAQGAEKRLTVYAPHYTGNLLTRGFLATLSNSLGQTISTQSSRQGYEVQPGDTLVGVLSDNEALEPQLAKLTLINQSGSLNVSRLDTRTLPTLETAMENFDVLILDNFATNTLSAQQLTILETWVNRGGILIEVGGLNWQRTLGPLPESLLPVTMQGLNVLPAQTHLLSFNGNTIAPAATDIPPVPPTISTATIHEQSAFSSIQTVFGTTNMPLLVQGHQGAGIICYLAFDLAAPPLNNWGTSSGIWQMLLQRVMGDHLLISSGAQSYDGGPGQILTRGGLINFLAPTISPLSLELIGLIIGYLLFLGPVRLWYLRKHPQARLQSWRIVLCGILVFSLLSYGVAASIKIRAVTNNSVSLIQINQNGTAAHATTYMGVLVPGQGDMNLQLPEASLAEPIDGQYLNRNASNPDNQTSMESTPTTVTYNPHNTDLKLYNDKLWSIDPIISEQDLTLQGKLSGHLTLQNNHVLGTVHNNLPTPLSDAYVLFPHTFIPLGHLAVGQTRTFDVLLKNIMPVSEQTLADQIGRQTGLPGQYFPYQQKKQPQTNQQQHMALLSALSGIGSNYVACEGSCLTHAITSKSTIYVTGGQIPDPNLKNDYDPLLIPGAQATLIAWSDDPLTAVSASTVNQQTPQGQHTSFLQMPLSMEYSGAITIPQDSITGTIIDIASYDAGAILPGAYTLSTGSLKFEIALPGTKRLAIKSLTITVPDLIKHPSGPGSGSSIHNGNIQARLYNWQSKTWEPINFTPADTFTTRQAEKYTGPYSRILIQVGNKSTAQIYFGKPLLSINGNVTP</sequence>
<dbReference type="EMBL" id="BIFT01000001">
    <property type="protein sequence ID" value="GCE24728.1"/>
    <property type="molecule type" value="Genomic_DNA"/>
</dbReference>
<organism evidence="3 4">
    <name type="scientific">Dictyobacter alpinus</name>
    <dbReference type="NCBI Taxonomy" id="2014873"/>
    <lineage>
        <taxon>Bacteria</taxon>
        <taxon>Bacillati</taxon>
        <taxon>Chloroflexota</taxon>
        <taxon>Ktedonobacteria</taxon>
        <taxon>Ktedonobacterales</taxon>
        <taxon>Dictyobacteraceae</taxon>
        <taxon>Dictyobacter</taxon>
    </lineage>
</organism>
<dbReference type="OrthoDB" id="137965at2"/>
<dbReference type="Gene3D" id="3.40.50.880">
    <property type="match status" value="1"/>
</dbReference>
<feature type="transmembrane region" description="Helical" evidence="2">
    <location>
        <begin position="17"/>
        <end position="37"/>
    </location>
</feature>
<reference evidence="4" key="1">
    <citation type="submission" date="2018-12" db="EMBL/GenBank/DDBJ databases">
        <title>Tengunoibacter tsumagoiensis gen. nov., sp. nov., Dictyobacter kobayashii sp. nov., D. alpinus sp. nov., and D. joshuensis sp. nov. and description of Dictyobacteraceae fam. nov. within the order Ktedonobacterales isolated from Tengu-no-mugimeshi.</title>
        <authorList>
            <person name="Wang C.M."/>
            <person name="Zheng Y."/>
            <person name="Sakai Y."/>
            <person name="Toyoda A."/>
            <person name="Minakuchi Y."/>
            <person name="Abe K."/>
            <person name="Yokota A."/>
            <person name="Yabe S."/>
        </authorList>
    </citation>
    <scope>NUCLEOTIDE SEQUENCE [LARGE SCALE GENOMIC DNA]</scope>
    <source>
        <strain evidence="4">Uno16</strain>
    </source>
</reference>
<evidence type="ECO:0000313" key="4">
    <source>
        <dbReference type="Proteomes" id="UP000287171"/>
    </source>
</evidence>
<gene>
    <name evidence="3" type="ORF">KDA_02120</name>
</gene>